<reference evidence="2" key="1">
    <citation type="submission" date="2016-11" db="UniProtKB">
        <authorList>
            <consortium name="WormBaseParasite"/>
        </authorList>
    </citation>
    <scope>IDENTIFICATION</scope>
    <source>
        <strain evidence="2">KR3021</strain>
    </source>
</reference>
<evidence type="ECO:0000313" key="1">
    <source>
        <dbReference type="Proteomes" id="UP000095286"/>
    </source>
</evidence>
<protein>
    <submittedName>
        <fullName evidence="2">Protein kinase domain-containing protein</fullName>
    </submittedName>
</protein>
<sequence length="415" mass="47160">MVHSHTPSRFNLSDQASQELKAAGYVIQETYCAVGKAHIKAISLKDELECYKVLIFKDSDYHHYKAVSARILSSKCSLTQKEDLIEMLIPKGTKLLDIPSTRQHCLLTPISADPTNCPISLHQYFHSILFTLSEREIRSIFVKIARLVQFCHESGIMMRCMQLKKFEFSDKECLKLRMTDILETYLCPDYEQDFILEKIVVPHFVAPEVITTKDKPYHGKQADMWGLGVLLFVVLTFQYPFHGCSIKAILSRIVSAKYIVPRHVKLSTAVCDLIGSLLILKPEQRFTITDLMTSQWMRAPASAIPNCPVMNMETSNFISRSRTTSNNDKSKDETDQFSRQSSVSPRLSEMSPQSSPDRVSPTNISSDMFCRDGETSEDLTIKDYSVVLVSCDDDHCVPSNDYESHPPPTKRSKYC</sequence>
<organism evidence="1 2">
    <name type="scientific">Rhabditophanes sp. KR3021</name>
    <dbReference type="NCBI Taxonomy" id="114890"/>
    <lineage>
        <taxon>Eukaryota</taxon>
        <taxon>Metazoa</taxon>
        <taxon>Ecdysozoa</taxon>
        <taxon>Nematoda</taxon>
        <taxon>Chromadorea</taxon>
        <taxon>Rhabditida</taxon>
        <taxon>Tylenchina</taxon>
        <taxon>Panagrolaimomorpha</taxon>
        <taxon>Strongyloidoidea</taxon>
        <taxon>Alloionematidae</taxon>
        <taxon>Rhabditophanes</taxon>
    </lineage>
</organism>
<name>A0AC35TVH5_9BILA</name>
<dbReference type="Proteomes" id="UP000095286">
    <property type="component" value="Unplaced"/>
</dbReference>
<accession>A0AC35TVH5</accession>
<dbReference type="WBParaSite" id="RSKR_0000498500.1">
    <property type="protein sequence ID" value="RSKR_0000498500.1"/>
    <property type="gene ID" value="RSKR_0000498500"/>
</dbReference>
<proteinExistence type="predicted"/>
<evidence type="ECO:0000313" key="2">
    <source>
        <dbReference type="WBParaSite" id="RSKR_0000498500.1"/>
    </source>
</evidence>